<dbReference type="Gene3D" id="1.10.10.10">
    <property type="entry name" value="Winged helix-like DNA-binding domain superfamily/Winged helix DNA-binding domain"/>
    <property type="match status" value="1"/>
</dbReference>
<dbReference type="SMART" id="SM01012">
    <property type="entry name" value="ANTAR"/>
    <property type="match status" value="1"/>
</dbReference>
<evidence type="ECO:0000313" key="3">
    <source>
        <dbReference type="Proteomes" id="UP001489509"/>
    </source>
</evidence>
<dbReference type="RefSeq" id="WP_349220311.1">
    <property type="nucleotide sequence ID" value="NZ_JBBMFD010000021.1"/>
</dbReference>
<dbReference type="PROSITE" id="PS50921">
    <property type="entry name" value="ANTAR"/>
    <property type="match status" value="1"/>
</dbReference>
<dbReference type="EMBL" id="JBBMFD010000021">
    <property type="protein sequence ID" value="MEQ2441297.1"/>
    <property type="molecule type" value="Genomic_DNA"/>
</dbReference>
<organism evidence="2 3">
    <name type="scientific">Solibaculum intestinale</name>
    <dbReference type="NCBI Taxonomy" id="3133165"/>
    <lineage>
        <taxon>Bacteria</taxon>
        <taxon>Bacillati</taxon>
        <taxon>Bacillota</taxon>
        <taxon>Clostridia</taxon>
        <taxon>Eubacteriales</taxon>
        <taxon>Oscillospiraceae</taxon>
        <taxon>Solibaculum</taxon>
    </lineage>
</organism>
<proteinExistence type="predicted"/>
<keyword evidence="3" id="KW-1185">Reference proteome</keyword>
<protein>
    <submittedName>
        <fullName evidence="2">ANTAR domain-containing protein</fullName>
    </submittedName>
</protein>
<dbReference type="Proteomes" id="UP001489509">
    <property type="component" value="Unassembled WGS sequence"/>
</dbReference>
<reference evidence="2 3" key="1">
    <citation type="submission" date="2024-03" db="EMBL/GenBank/DDBJ databases">
        <title>Human intestinal bacterial collection.</title>
        <authorList>
            <person name="Pauvert C."/>
            <person name="Hitch T.C.A."/>
            <person name="Clavel T."/>
        </authorList>
    </citation>
    <scope>NUCLEOTIDE SEQUENCE [LARGE SCALE GENOMIC DNA]</scope>
    <source>
        <strain evidence="2 3">CLA-JM-H44</strain>
    </source>
</reference>
<sequence>MKKVLLAFSDGLMAAQLRTVLEQAGFCVCRQCAAFQELVDASYENEEEYVAVTQTKLGRGSITQYAPMVSSRCEILLLLAEGEEYMGRATGLLALPLPTTPADLVESVEMLFETMPARLSQEARTLPPKPKTDEQRELERKVVTEAKEVLMRRNQMTEEQAHRFIQKRSMDSGARMAQIASHILSTDGDMAS</sequence>
<dbReference type="SUPFAM" id="SSF52172">
    <property type="entry name" value="CheY-like"/>
    <property type="match status" value="1"/>
</dbReference>
<comment type="caution">
    <text evidence="2">The sequence shown here is derived from an EMBL/GenBank/DDBJ whole genome shotgun (WGS) entry which is preliminary data.</text>
</comment>
<dbReference type="Pfam" id="PF03861">
    <property type="entry name" value="ANTAR"/>
    <property type="match status" value="1"/>
</dbReference>
<name>A0ABV1E1Y3_9FIRM</name>
<dbReference type="InterPro" id="IPR036388">
    <property type="entry name" value="WH-like_DNA-bd_sf"/>
</dbReference>
<evidence type="ECO:0000259" key="1">
    <source>
        <dbReference type="PROSITE" id="PS50921"/>
    </source>
</evidence>
<dbReference type="InterPro" id="IPR005561">
    <property type="entry name" value="ANTAR"/>
</dbReference>
<evidence type="ECO:0000313" key="2">
    <source>
        <dbReference type="EMBL" id="MEQ2441297.1"/>
    </source>
</evidence>
<feature type="domain" description="ANTAR" evidence="1">
    <location>
        <begin position="123"/>
        <end position="184"/>
    </location>
</feature>
<dbReference type="InterPro" id="IPR011006">
    <property type="entry name" value="CheY-like_superfamily"/>
</dbReference>
<accession>A0ABV1E1Y3</accession>
<gene>
    <name evidence="2" type="ORF">WMO26_10710</name>
</gene>